<evidence type="ECO:0000313" key="1">
    <source>
        <dbReference type="EMBL" id="KAK8096062.1"/>
    </source>
</evidence>
<dbReference type="PANTHER" id="PTHR39596:SF2">
    <property type="entry name" value="HET DOMAIN PROTEIN (AFU_ORTHOLOGUE AFUA_1G17550)-RELATED"/>
    <property type="match status" value="1"/>
</dbReference>
<protein>
    <recommendedName>
        <fullName evidence="3">Heterokaryon incompatibility domain-containing protein</fullName>
    </recommendedName>
</protein>
<dbReference type="PANTHER" id="PTHR39596">
    <property type="match status" value="1"/>
</dbReference>
<keyword evidence="2" id="KW-1185">Reference proteome</keyword>
<proteinExistence type="predicted"/>
<name>A0AAW0QA22_9PEZI</name>
<reference evidence="1 2" key="1">
    <citation type="submission" date="2023-01" db="EMBL/GenBank/DDBJ databases">
        <title>Analysis of 21 Apiospora genomes using comparative genomics revels a genus with tremendous synthesis potential of carbohydrate active enzymes and secondary metabolites.</title>
        <authorList>
            <person name="Sorensen T."/>
        </authorList>
    </citation>
    <scope>NUCLEOTIDE SEQUENCE [LARGE SCALE GENOMIC DNA]</scope>
    <source>
        <strain evidence="1 2">CBS 117206</strain>
    </source>
</reference>
<gene>
    <name evidence="1" type="ORF">PG999_014084</name>
</gene>
<evidence type="ECO:0000313" key="2">
    <source>
        <dbReference type="Proteomes" id="UP001392437"/>
    </source>
</evidence>
<dbReference type="EMBL" id="JAQQWP010000011">
    <property type="protein sequence ID" value="KAK8096062.1"/>
    <property type="molecule type" value="Genomic_DNA"/>
</dbReference>
<accession>A0AAW0QA22</accession>
<dbReference type="Proteomes" id="UP001392437">
    <property type="component" value="Unassembled WGS sequence"/>
</dbReference>
<sequence length="743" mass="84120">MAVYGTQDGNSSDKLSSHIHSGEIDEYKLVSLLNSDDQGERYLGHGELQAWAIFAVIKNVFGVSLDPIQVPRPRGGSSLDDYIQGVQKDGLLQFDTTDLRAVVEAWVKDTRRRVVTDSQRLNEHSRVLKIISDAIQLWTKVHLSTRRQHAVDANLMLSAALLYEYISWASRIACEQTTSEPVFPYAADFVTQHMRSVGWCPAELRVMEHSFSLLQMWRLSFLDVPHLGKDHSPCENADKCRAYQIEESAYKTAHDPSGHPDCQCEFVYASQSELSSILLGPAEGIPMVQNSAPRRNPADNRLYVELIPSRTPAHPNSIDWVAISHVWSDGLGNNKSNSIPLCQFNRLCKLSSSLSLPGIPERPPFWLDTLCFPLKPKEAYDKAMVRMKESYEGAQAVLVLDGYLLGTKVQVDGMSTAEIMARIILCPWNRRLWTWQEAFLAHRNHLFFQFKDVAICDKHLLDECEGQWMTEFNQSMEHALSLQICWRFQDIRSRDENLPIMEKIAKAKDTLTFRSTSQAPDEALCLSNILGVDVADILKTEGEDRMVTFWKKVLRDGQYHASMIFWDGPKLNLQGFRWAPATFMDASRISKQHQSHLLDGRVTGLSPFGLHVRLPSVICSELKISDHGLCHIKAQKQTGWSFSTMTGHEDELHFMLDLDDWSKVRAHQKVTKGFVVLLPWLWENDSWQADVQVAGRLEPGGDKLHLLSSGTMMLLEEYLIQSGLAKSHAVEAFVAAEATWMVD</sequence>
<evidence type="ECO:0008006" key="3">
    <source>
        <dbReference type="Google" id="ProtNLM"/>
    </source>
</evidence>
<organism evidence="1 2">
    <name type="scientific">Apiospora kogelbergensis</name>
    <dbReference type="NCBI Taxonomy" id="1337665"/>
    <lineage>
        <taxon>Eukaryota</taxon>
        <taxon>Fungi</taxon>
        <taxon>Dikarya</taxon>
        <taxon>Ascomycota</taxon>
        <taxon>Pezizomycotina</taxon>
        <taxon>Sordariomycetes</taxon>
        <taxon>Xylariomycetidae</taxon>
        <taxon>Amphisphaeriales</taxon>
        <taxon>Apiosporaceae</taxon>
        <taxon>Apiospora</taxon>
    </lineage>
</organism>
<dbReference type="AlphaFoldDB" id="A0AAW0QA22"/>
<comment type="caution">
    <text evidence="1">The sequence shown here is derived from an EMBL/GenBank/DDBJ whole genome shotgun (WGS) entry which is preliminary data.</text>
</comment>